<reference evidence="1 2" key="1">
    <citation type="journal article" date="2019" name="Int. J. Syst. Evol. Microbiol.">
        <title>The Global Catalogue of Microorganisms (GCM) 10K type strain sequencing project: providing services to taxonomists for standard genome sequencing and annotation.</title>
        <authorList>
            <consortium name="The Broad Institute Genomics Platform"/>
            <consortium name="The Broad Institute Genome Sequencing Center for Infectious Disease"/>
            <person name="Wu L."/>
            <person name="Ma J."/>
        </authorList>
    </citation>
    <scope>NUCLEOTIDE SEQUENCE [LARGE SCALE GENOMIC DNA]</scope>
    <source>
        <strain evidence="1 2">JCM 13022</strain>
    </source>
</reference>
<sequence length="147" mass="16112">MVAAVAVAAVVVPPAVVARQQVVEGGEQVVVTARAGFQDRQPGRRVRYPHVQQTVPGPVRHVREETFSLARQIGHHRTAAGADLDLGGVHAPTVRSVGWIRGDDHRQASASTSPRHDTQDVIFVTTWSMMVIDRFLGRGGRARWQDR</sequence>
<dbReference type="Proteomes" id="UP001500467">
    <property type="component" value="Unassembled WGS sequence"/>
</dbReference>
<proteinExistence type="predicted"/>
<evidence type="ECO:0008006" key="3">
    <source>
        <dbReference type="Google" id="ProtNLM"/>
    </source>
</evidence>
<evidence type="ECO:0000313" key="1">
    <source>
        <dbReference type="EMBL" id="GAA1203476.1"/>
    </source>
</evidence>
<accession>A0ABN1VDF5</accession>
<dbReference type="EMBL" id="BAAALM010000007">
    <property type="protein sequence ID" value="GAA1203476.1"/>
    <property type="molecule type" value="Genomic_DNA"/>
</dbReference>
<organism evidence="1 2">
    <name type="scientific">Prauserella alba</name>
    <dbReference type="NCBI Taxonomy" id="176898"/>
    <lineage>
        <taxon>Bacteria</taxon>
        <taxon>Bacillati</taxon>
        <taxon>Actinomycetota</taxon>
        <taxon>Actinomycetes</taxon>
        <taxon>Pseudonocardiales</taxon>
        <taxon>Pseudonocardiaceae</taxon>
        <taxon>Prauserella</taxon>
    </lineage>
</organism>
<protein>
    <recommendedName>
        <fullName evidence="3">Secreted protein</fullName>
    </recommendedName>
</protein>
<keyword evidence="2" id="KW-1185">Reference proteome</keyword>
<name>A0ABN1VDF5_9PSEU</name>
<evidence type="ECO:0000313" key="2">
    <source>
        <dbReference type="Proteomes" id="UP001500467"/>
    </source>
</evidence>
<comment type="caution">
    <text evidence="1">The sequence shown here is derived from an EMBL/GenBank/DDBJ whole genome shotgun (WGS) entry which is preliminary data.</text>
</comment>
<gene>
    <name evidence="1" type="ORF">GCM10009675_21380</name>
</gene>